<dbReference type="InterPro" id="IPR037522">
    <property type="entry name" value="HD_GYP_dom"/>
</dbReference>
<dbReference type="AlphaFoldDB" id="A0A0F9DSR8"/>
<evidence type="ECO:0000313" key="3">
    <source>
        <dbReference type="EMBL" id="KKL14958.1"/>
    </source>
</evidence>
<organism evidence="3">
    <name type="scientific">marine sediment metagenome</name>
    <dbReference type="NCBI Taxonomy" id="412755"/>
    <lineage>
        <taxon>unclassified sequences</taxon>
        <taxon>metagenomes</taxon>
        <taxon>ecological metagenomes</taxon>
    </lineage>
</organism>
<sequence>SVLRLKLYQDELEDQNKILEQRVKERTIELEDSRRDIIWRLGKVAEFRDEETGNHIVRVAWYCRAIAESLGMGRDFVEMLFLTSPLHDIGKVGIPDEILLKPAKLNHEQRETMRQHCVIGAKIFRQDSKAMKSLFAWRENHSHPGGKKENNPLLKMAASIAETHHEWWDGTGYPRGLAREDIPLESRIVAISDVYDALCSERPYKPAHPERKVIAVISKEVGRHFDPDIYNAFEKSLEEFRRFRAQFADWNGESCS</sequence>
<evidence type="ECO:0000256" key="1">
    <source>
        <dbReference type="SAM" id="Coils"/>
    </source>
</evidence>
<dbReference type="SMART" id="SM00471">
    <property type="entry name" value="HDc"/>
    <property type="match status" value="1"/>
</dbReference>
<dbReference type="CDD" id="cd00077">
    <property type="entry name" value="HDc"/>
    <property type="match status" value="1"/>
</dbReference>
<dbReference type="SUPFAM" id="SSF109604">
    <property type="entry name" value="HD-domain/PDEase-like"/>
    <property type="match status" value="1"/>
</dbReference>
<dbReference type="EMBL" id="LAZR01040249">
    <property type="protein sequence ID" value="KKL14958.1"/>
    <property type="molecule type" value="Genomic_DNA"/>
</dbReference>
<dbReference type="PANTHER" id="PTHR45228:SF1">
    <property type="entry name" value="CYCLIC DI-GMP PHOSPHODIESTERASE TM_0186"/>
    <property type="match status" value="1"/>
</dbReference>
<reference evidence="3" key="1">
    <citation type="journal article" date="2015" name="Nature">
        <title>Complex archaea that bridge the gap between prokaryotes and eukaryotes.</title>
        <authorList>
            <person name="Spang A."/>
            <person name="Saw J.H."/>
            <person name="Jorgensen S.L."/>
            <person name="Zaremba-Niedzwiedzka K."/>
            <person name="Martijn J."/>
            <person name="Lind A.E."/>
            <person name="van Eijk R."/>
            <person name="Schleper C."/>
            <person name="Guy L."/>
            <person name="Ettema T.J."/>
        </authorList>
    </citation>
    <scope>NUCLEOTIDE SEQUENCE</scope>
</reference>
<dbReference type="InterPro" id="IPR052020">
    <property type="entry name" value="Cyclic_di-GMP/3'3'-cGAMP_PDE"/>
</dbReference>
<accession>A0A0F9DSR8</accession>
<proteinExistence type="predicted"/>
<feature type="domain" description="HD-GYP" evidence="2">
    <location>
        <begin position="30"/>
        <end position="249"/>
    </location>
</feature>
<dbReference type="PANTHER" id="PTHR45228">
    <property type="entry name" value="CYCLIC DI-GMP PHOSPHODIESTERASE TM_0186-RELATED"/>
    <property type="match status" value="1"/>
</dbReference>
<comment type="caution">
    <text evidence="3">The sequence shown here is derived from an EMBL/GenBank/DDBJ whole genome shotgun (WGS) entry which is preliminary data.</text>
</comment>
<evidence type="ECO:0000259" key="2">
    <source>
        <dbReference type="PROSITE" id="PS51832"/>
    </source>
</evidence>
<dbReference type="Gene3D" id="1.10.3210.10">
    <property type="entry name" value="Hypothetical protein af1432"/>
    <property type="match status" value="1"/>
</dbReference>
<dbReference type="PROSITE" id="PS51832">
    <property type="entry name" value="HD_GYP"/>
    <property type="match status" value="1"/>
</dbReference>
<feature type="non-terminal residue" evidence="3">
    <location>
        <position position="1"/>
    </location>
</feature>
<protein>
    <recommendedName>
        <fullName evidence="2">HD-GYP domain-containing protein</fullName>
    </recommendedName>
</protein>
<name>A0A0F9DSR8_9ZZZZ</name>
<gene>
    <name evidence="3" type="ORF">LCGC14_2510410</name>
</gene>
<dbReference type="InterPro" id="IPR003607">
    <property type="entry name" value="HD/PDEase_dom"/>
</dbReference>
<feature type="coiled-coil region" evidence="1">
    <location>
        <begin position="2"/>
        <end position="36"/>
    </location>
</feature>
<dbReference type="Pfam" id="PF13487">
    <property type="entry name" value="HD_5"/>
    <property type="match status" value="1"/>
</dbReference>
<keyword evidence="1" id="KW-0175">Coiled coil</keyword>